<dbReference type="InParanoid" id="A0A2J6SZX1"/>
<dbReference type="GeneID" id="36595221"/>
<protein>
    <submittedName>
        <fullName evidence="2">Uncharacterized protein</fullName>
    </submittedName>
</protein>
<dbReference type="EMBL" id="KZ613848">
    <property type="protein sequence ID" value="PMD56302.1"/>
    <property type="molecule type" value="Genomic_DNA"/>
</dbReference>
<feature type="transmembrane region" description="Helical" evidence="1">
    <location>
        <begin position="6"/>
        <end position="29"/>
    </location>
</feature>
<keyword evidence="3" id="KW-1185">Reference proteome</keyword>
<keyword evidence="1" id="KW-0812">Transmembrane</keyword>
<accession>A0A2J6SZX1</accession>
<evidence type="ECO:0000313" key="3">
    <source>
        <dbReference type="Proteomes" id="UP000235371"/>
    </source>
</evidence>
<keyword evidence="1" id="KW-0472">Membrane</keyword>
<sequence length="159" mass="17081">MSVVIIVVVVVVVVVIVVVIMVVVVVIIMTMTVARLRIHSNNWEAPAAASTGVSHTARAGGSIGRDGGWASWRMASVRFCLVGIDGCWPVAGASDGSSTVVCVAARWPVIPLENEVSEGKASKSEENECWSHDERLFERDNFGVDSQDKFLVMIKVKVA</sequence>
<evidence type="ECO:0000256" key="1">
    <source>
        <dbReference type="SAM" id="Phobius"/>
    </source>
</evidence>
<organism evidence="2 3">
    <name type="scientific">Hyaloscypha bicolor E</name>
    <dbReference type="NCBI Taxonomy" id="1095630"/>
    <lineage>
        <taxon>Eukaryota</taxon>
        <taxon>Fungi</taxon>
        <taxon>Dikarya</taxon>
        <taxon>Ascomycota</taxon>
        <taxon>Pezizomycotina</taxon>
        <taxon>Leotiomycetes</taxon>
        <taxon>Helotiales</taxon>
        <taxon>Hyaloscyphaceae</taxon>
        <taxon>Hyaloscypha</taxon>
        <taxon>Hyaloscypha bicolor</taxon>
    </lineage>
</organism>
<dbReference type="RefSeq" id="XP_024733206.1">
    <property type="nucleotide sequence ID" value="XM_024887145.1"/>
</dbReference>
<dbReference type="AlphaFoldDB" id="A0A2J6SZX1"/>
<dbReference type="Proteomes" id="UP000235371">
    <property type="component" value="Unassembled WGS sequence"/>
</dbReference>
<evidence type="ECO:0000313" key="2">
    <source>
        <dbReference type="EMBL" id="PMD56302.1"/>
    </source>
</evidence>
<gene>
    <name evidence="2" type="ORF">K444DRAFT_665945</name>
</gene>
<name>A0A2J6SZX1_9HELO</name>
<reference evidence="2 3" key="1">
    <citation type="submission" date="2016-04" db="EMBL/GenBank/DDBJ databases">
        <title>A degradative enzymes factory behind the ericoid mycorrhizal symbiosis.</title>
        <authorList>
            <consortium name="DOE Joint Genome Institute"/>
            <person name="Martino E."/>
            <person name="Morin E."/>
            <person name="Grelet G."/>
            <person name="Kuo A."/>
            <person name="Kohler A."/>
            <person name="Daghino S."/>
            <person name="Barry K."/>
            <person name="Choi C."/>
            <person name="Cichocki N."/>
            <person name="Clum A."/>
            <person name="Copeland A."/>
            <person name="Hainaut M."/>
            <person name="Haridas S."/>
            <person name="Labutti K."/>
            <person name="Lindquist E."/>
            <person name="Lipzen A."/>
            <person name="Khouja H.-R."/>
            <person name="Murat C."/>
            <person name="Ohm R."/>
            <person name="Olson A."/>
            <person name="Spatafora J."/>
            <person name="Veneault-Fourrey C."/>
            <person name="Henrissat B."/>
            <person name="Grigoriev I."/>
            <person name="Martin F."/>
            <person name="Perotto S."/>
        </authorList>
    </citation>
    <scope>NUCLEOTIDE SEQUENCE [LARGE SCALE GENOMIC DNA]</scope>
    <source>
        <strain evidence="2 3">E</strain>
    </source>
</reference>
<keyword evidence="1" id="KW-1133">Transmembrane helix</keyword>
<proteinExistence type="predicted"/>